<sequence>MATNGITRVTRKGRPNYPIDFKRHLAALACEPGISVAKLALEHGINANLLFKWRRHYRAGWFGEPQPAHRAARRPHVCEGPKLLPVMTVSPSVGQPLAPKGVKPAAALEILIGGATVRVLGEVSRDTLRTVLDCLAERA</sequence>
<gene>
    <name evidence="1" type="ORF">GPA25_23390</name>
</gene>
<keyword evidence="2" id="KW-1185">Reference proteome</keyword>
<organism evidence="1 2">
    <name type="scientific">Aromatoleum diolicum</name>
    <dbReference type="NCBI Taxonomy" id="75796"/>
    <lineage>
        <taxon>Bacteria</taxon>
        <taxon>Pseudomonadati</taxon>
        <taxon>Pseudomonadota</taxon>
        <taxon>Betaproteobacteria</taxon>
        <taxon>Rhodocyclales</taxon>
        <taxon>Rhodocyclaceae</taxon>
        <taxon>Aromatoleum</taxon>
    </lineage>
</organism>
<dbReference type="EMBL" id="WTVQ01000090">
    <property type="protein sequence ID" value="NMG77696.1"/>
    <property type="molecule type" value="Genomic_DNA"/>
</dbReference>
<evidence type="ECO:0000313" key="2">
    <source>
        <dbReference type="Proteomes" id="UP000648984"/>
    </source>
</evidence>
<evidence type="ECO:0000313" key="1">
    <source>
        <dbReference type="EMBL" id="NMG77696.1"/>
    </source>
</evidence>
<dbReference type="InterPro" id="IPR002514">
    <property type="entry name" value="Transposase_8"/>
</dbReference>
<proteinExistence type="predicted"/>
<dbReference type="Pfam" id="PF01527">
    <property type="entry name" value="HTH_Tnp_1"/>
    <property type="match status" value="1"/>
</dbReference>
<dbReference type="Proteomes" id="UP000648984">
    <property type="component" value="Unassembled WGS sequence"/>
</dbReference>
<dbReference type="InterPro" id="IPR009057">
    <property type="entry name" value="Homeodomain-like_sf"/>
</dbReference>
<dbReference type="RefSeq" id="WP_169262809.1">
    <property type="nucleotide sequence ID" value="NZ_WTVQ01000090.1"/>
</dbReference>
<dbReference type="SUPFAM" id="SSF46689">
    <property type="entry name" value="Homeodomain-like"/>
    <property type="match status" value="1"/>
</dbReference>
<name>A0ABX1QK90_9RHOO</name>
<comment type="caution">
    <text evidence="1">The sequence shown here is derived from an EMBL/GenBank/DDBJ whole genome shotgun (WGS) entry which is preliminary data.</text>
</comment>
<protein>
    <submittedName>
        <fullName evidence="1">Transposase</fullName>
    </submittedName>
</protein>
<accession>A0ABX1QK90</accession>
<dbReference type="NCBIfam" id="NF047595">
    <property type="entry name" value="IS66_ISRel24_TnpA"/>
    <property type="match status" value="1"/>
</dbReference>
<reference evidence="1 2" key="1">
    <citation type="submission" date="2019-12" db="EMBL/GenBank/DDBJ databases">
        <title>Comparative genomics gives insights into the taxonomy of the Azoarcus-Aromatoleum group and reveals separate origins of nif in the plant-associated Azoarcus and non-plant-associated Aromatoleum sub-groups.</title>
        <authorList>
            <person name="Lafos M."/>
            <person name="Maluk M."/>
            <person name="Batista M."/>
            <person name="Junghare M."/>
            <person name="Carmona M."/>
            <person name="Faoro H."/>
            <person name="Cruz L.M."/>
            <person name="Battistoni F."/>
            <person name="De Souza E."/>
            <person name="Pedrosa F."/>
            <person name="Chen W.-M."/>
            <person name="Poole P.S."/>
            <person name="Dixon R.A."/>
            <person name="James E.K."/>
        </authorList>
    </citation>
    <scope>NUCLEOTIDE SEQUENCE [LARGE SCALE GENOMIC DNA]</scope>
    <source>
        <strain evidence="1 2">22Lin</strain>
    </source>
</reference>